<accession>A0A1J5SFE7</accession>
<sequence>MNSNVQQAGLERSSRAGNAQESSLQERLVASLAAWFSRCDEDRIYF</sequence>
<comment type="caution">
    <text evidence="2">The sequence shown here is derived from an EMBL/GenBank/DDBJ whole genome shotgun (WGS) entry which is preliminary data.</text>
</comment>
<dbReference type="AlphaFoldDB" id="A0A1J5SFE7"/>
<evidence type="ECO:0000313" key="2">
    <source>
        <dbReference type="EMBL" id="OIR00420.1"/>
    </source>
</evidence>
<gene>
    <name evidence="2" type="ORF">GALL_174850</name>
</gene>
<evidence type="ECO:0000256" key="1">
    <source>
        <dbReference type="SAM" id="MobiDB-lite"/>
    </source>
</evidence>
<feature type="region of interest" description="Disordered" evidence="1">
    <location>
        <begin position="1"/>
        <end position="22"/>
    </location>
</feature>
<proteinExistence type="predicted"/>
<reference evidence="2" key="1">
    <citation type="submission" date="2016-10" db="EMBL/GenBank/DDBJ databases">
        <title>Sequence of Gallionella enrichment culture.</title>
        <authorList>
            <person name="Poehlein A."/>
            <person name="Muehling M."/>
            <person name="Daniel R."/>
        </authorList>
    </citation>
    <scope>NUCLEOTIDE SEQUENCE</scope>
</reference>
<protein>
    <submittedName>
        <fullName evidence="2">Uncharacterized protein</fullName>
    </submittedName>
</protein>
<organism evidence="2">
    <name type="scientific">mine drainage metagenome</name>
    <dbReference type="NCBI Taxonomy" id="410659"/>
    <lineage>
        <taxon>unclassified sequences</taxon>
        <taxon>metagenomes</taxon>
        <taxon>ecological metagenomes</taxon>
    </lineage>
</organism>
<name>A0A1J5SFE7_9ZZZZ</name>
<dbReference type="EMBL" id="MLJW01000095">
    <property type="protein sequence ID" value="OIR00420.1"/>
    <property type="molecule type" value="Genomic_DNA"/>
</dbReference>